<evidence type="ECO:0000256" key="2">
    <source>
        <dbReference type="ARBA" id="ARBA00022491"/>
    </source>
</evidence>
<dbReference type="PANTHER" id="PTHR10985">
    <property type="entry name" value="BASIC HELIX-LOOP-HELIX TRANSCRIPTION FACTOR, HES-RELATED"/>
    <property type="match status" value="1"/>
</dbReference>
<evidence type="ECO:0000313" key="9">
    <source>
        <dbReference type="Proteomes" id="UP000640762"/>
    </source>
</evidence>
<keyword evidence="2" id="KW-0678">Repressor</keyword>
<dbReference type="Proteomes" id="UP000640762">
    <property type="component" value="Unassembled WGS sequence"/>
</dbReference>
<dbReference type="GO" id="GO:0003677">
    <property type="term" value="F:DNA binding"/>
    <property type="evidence" value="ECO:0007669"/>
    <property type="project" value="InterPro"/>
</dbReference>
<feature type="region of interest" description="Disordered" evidence="6">
    <location>
        <begin position="120"/>
        <end position="140"/>
    </location>
</feature>
<organism evidence="8 9">
    <name type="scientific">Grus americana</name>
    <name type="common">Whooping crane</name>
    <dbReference type="NCBI Taxonomy" id="9117"/>
    <lineage>
        <taxon>Eukaryota</taxon>
        <taxon>Metazoa</taxon>
        <taxon>Chordata</taxon>
        <taxon>Craniata</taxon>
        <taxon>Vertebrata</taxon>
        <taxon>Euteleostomi</taxon>
        <taxon>Archelosauria</taxon>
        <taxon>Archosauria</taxon>
        <taxon>Dinosauria</taxon>
        <taxon>Saurischia</taxon>
        <taxon>Theropoda</taxon>
        <taxon>Coelurosauria</taxon>
        <taxon>Aves</taxon>
        <taxon>Neognathae</taxon>
        <taxon>Neoaves</taxon>
        <taxon>Gruiformes</taxon>
        <taxon>Gruidae</taxon>
        <taxon>Grus</taxon>
    </lineage>
</organism>
<comment type="subcellular location">
    <subcellularLocation>
        <location evidence="1">Nucleus</location>
    </subcellularLocation>
</comment>
<dbReference type="InterPro" id="IPR050370">
    <property type="entry name" value="HES_HEY"/>
</dbReference>
<reference evidence="8" key="1">
    <citation type="submission" date="2019-10" db="EMBL/GenBank/DDBJ databases">
        <title>Bird 10,000 Genomes (B10K) Project - Family phase.</title>
        <authorList>
            <person name="Zhang G."/>
        </authorList>
    </citation>
    <scope>NUCLEOTIDE SEQUENCE</scope>
    <source>
        <strain evidence="8">B10K-DU-012-65</strain>
        <tissue evidence="8">Muscle</tissue>
    </source>
</reference>
<keyword evidence="5" id="KW-0539">Nucleus</keyword>
<evidence type="ECO:0000256" key="3">
    <source>
        <dbReference type="ARBA" id="ARBA00023015"/>
    </source>
</evidence>
<dbReference type="AlphaFoldDB" id="A0A850T9C3"/>
<sequence length="167" mass="18197">PLPRPGQLLKPLMEKRRRDRMNRSLDRLRLLLLAATCDEVRLYRDYRGGGAGVAREFEGVTVFLSGTEPSRTEELFLRRYRSGYRECLARAARFLQAVPVEPPCPGLGPVPVCPPPLIAGPTDTPGPSGRHGLPAPRVGPSCPSYHSYGPGYDNFGPTPGPSLGPTH</sequence>
<dbReference type="Pfam" id="PF00010">
    <property type="entry name" value="HLH"/>
    <property type="match status" value="1"/>
</dbReference>
<accession>A0A850T9C3</accession>
<keyword evidence="9" id="KW-1185">Reference proteome</keyword>
<dbReference type="GO" id="GO:0006355">
    <property type="term" value="P:regulation of DNA-templated transcription"/>
    <property type="evidence" value="ECO:0007669"/>
    <property type="project" value="InterPro"/>
</dbReference>
<dbReference type="SUPFAM" id="SSF47459">
    <property type="entry name" value="HLH, helix-loop-helix DNA-binding domain"/>
    <property type="match status" value="1"/>
</dbReference>
<comment type="caution">
    <text evidence="8">The sequence shown here is derived from an EMBL/GenBank/DDBJ whole genome shotgun (WGS) entry which is preliminary data.</text>
</comment>
<evidence type="ECO:0000259" key="7">
    <source>
        <dbReference type="PROSITE" id="PS51054"/>
    </source>
</evidence>
<dbReference type="GO" id="GO:0046983">
    <property type="term" value="F:protein dimerization activity"/>
    <property type="evidence" value="ECO:0007669"/>
    <property type="project" value="InterPro"/>
</dbReference>
<feature type="domain" description="Orange" evidence="7">
    <location>
        <begin position="80"/>
        <end position="113"/>
    </location>
</feature>
<dbReference type="PROSITE" id="PS51054">
    <property type="entry name" value="ORANGE"/>
    <property type="match status" value="1"/>
</dbReference>
<evidence type="ECO:0000313" key="8">
    <source>
        <dbReference type="EMBL" id="NWH17826.1"/>
    </source>
</evidence>
<proteinExistence type="predicted"/>
<dbReference type="InterPro" id="IPR036638">
    <property type="entry name" value="HLH_DNA-bd_sf"/>
</dbReference>
<feature type="non-terminal residue" evidence="8">
    <location>
        <position position="1"/>
    </location>
</feature>
<keyword evidence="3" id="KW-0805">Transcription regulation</keyword>
<name>A0A850T9C3_GRUAM</name>
<dbReference type="Pfam" id="PF07527">
    <property type="entry name" value="Hairy_orange"/>
    <property type="match status" value="1"/>
</dbReference>
<dbReference type="EMBL" id="WEIX01003224">
    <property type="protein sequence ID" value="NWH17826.1"/>
    <property type="molecule type" value="Genomic_DNA"/>
</dbReference>
<keyword evidence="4" id="KW-0804">Transcription</keyword>
<dbReference type="Gene3D" id="4.10.280.10">
    <property type="entry name" value="Helix-loop-helix DNA-binding domain"/>
    <property type="match status" value="1"/>
</dbReference>
<evidence type="ECO:0000256" key="5">
    <source>
        <dbReference type="ARBA" id="ARBA00023242"/>
    </source>
</evidence>
<dbReference type="InterPro" id="IPR003650">
    <property type="entry name" value="Orange_dom"/>
</dbReference>
<gene>
    <name evidence="8" type="primary">Hes4</name>
    <name evidence="8" type="ORF">GRUAME_R14914</name>
</gene>
<evidence type="ECO:0000256" key="4">
    <source>
        <dbReference type="ARBA" id="ARBA00023163"/>
    </source>
</evidence>
<evidence type="ECO:0000256" key="1">
    <source>
        <dbReference type="ARBA" id="ARBA00004123"/>
    </source>
</evidence>
<dbReference type="InterPro" id="IPR011598">
    <property type="entry name" value="bHLH_dom"/>
</dbReference>
<evidence type="ECO:0000256" key="6">
    <source>
        <dbReference type="SAM" id="MobiDB-lite"/>
    </source>
</evidence>
<dbReference type="GO" id="GO:0005634">
    <property type="term" value="C:nucleus"/>
    <property type="evidence" value="ECO:0007669"/>
    <property type="project" value="UniProtKB-SubCell"/>
</dbReference>
<feature type="non-terminal residue" evidence="8">
    <location>
        <position position="167"/>
    </location>
</feature>
<protein>
    <submittedName>
        <fullName evidence="8">HES4 factor</fullName>
    </submittedName>
</protein>